<dbReference type="PANTHER" id="PTHR48490">
    <property type="entry name" value="INTERLEUKIN-32"/>
    <property type="match status" value="1"/>
</dbReference>
<gene>
    <name evidence="2 3" type="primary">LOC103585366</name>
</gene>
<evidence type="ECO:0000313" key="1">
    <source>
        <dbReference type="Proteomes" id="UP000694923"/>
    </source>
</evidence>
<protein>
    <submittedName>
        <fullName evidence="2 3">Interleukin-32-like</fullName>
    </submittedName>
</protein>
<dbReference type="Pfam" id="PF15225">
    <property type="entry name" value="IL32"/>
    <property type="match status" value="1"/>
</dbReference>
<accession>A0ABM0Q824</accession>
<dbReference type="RefSeq" id="XP_008564515.1">
    <property type="nucleotide sequence ID" value="XM_008566293.1"/>
</dbReference>
<dbReference type="GeneID" id="103585366"/>
<keyword evidence="1" id="KW-1185">Reference proteome</keyword>
<dbReference type="InterPro" id="IPR028067">
    <property type="entry name" value="IL-32"/>
</dbReference>
<organism evidence="1 2">
    <name type="scientific">Galeopterus variegatus</name>
    <name type="common">Malayan flying lemur</name>
    <name type="synonym">Cynocephalus variegatus</name>
    <dbReference type="NCBI Taxonomy" id="482537"/>
    <lineage>
        <taxon>Eukaryota</taxon>
        <taxon>Metazoa</taxon>
        <taxon>Chordata</taxon>
        <taxon>Craniata</taxon>
        <taxon>Vertebrata</taxon>
        <taxon>Euteleostomi</taxon>
        <taxon>Mammalia</taxon>
        <taxon>Eutheria</taxon>
        <taxon>Euarchontoglires</taxon>
        <taxon>Dermoptera</taxon>
        <taxon>Cynocephalidae</taxon>
        <taxon>Galeopterus</taxon>
    </lineage>
</organism>
<dbReference type="RefSeq" id="XP_008564516.1">
    <property type="nucleotide sequence ID" value="XM_008566294.1"/>
</dbReference>
<dbReference type="PANTHER" id="PTHR48490:SF1">
    <property type="entry name" value="INTERLEUKIN-32"/>
    <property type="match status" value="1"/>
</dbReference>
<sequence length="55" mass="6182">MLDRVMNVWQDALAWLLEKVAAGFQALYSAMEAVLGNLRSFCYSVTELFPLSIQA</sequence>
<proteinExistence type="predicted"/>
<reference evidence="2 3" key="1">
    <citation type="submission" date="2025-05" db="UniProtKB">
        <authorList>
            <consortium name="RefSeq"/>
        </authorList>
    </citation>
    <scope>IDENTIFICATION</scope>
</reference>
<evidence type="ECO:0000313" key="3">
    <source>
        <dbReference type="RefSeq" id="XP_008564516.1"/>
    </source>
</evidence>
<dbReference type="Proteomes" id="UP000694923">
    <property type="component" value="Unplaced"/>
</dbReference>
<name>A0ABM0Q824_GALVR</name>
<evidence type="ECO:0000313" key="2">
    <source>
        <dbReference type="RefSeq" id="XP_008564515.1"/>
    </source>
</evidence>